<feature type="disulfide bond" evidence="6">
    <location>
        <begin position="140"/>
        <end position="147"/>
    </location>
</feature>
<accession>A0AAV4B8P8</accession>
<evidence type="ECO:0000256" key="5">
    <source>
        <dbReference type="PIRSR" id="PIRSR601461-1"/>
    </source>
</evidence>
<evidence type="ECO:0000259" key="10">
    <source>
        <dbReference type="PROSITE" id="PS51767"/>
    </source>
</evidence>
<keyword evidence="2 7" id="KW-0645">Protease</keyword>
<comment type="caution">
    <text evidence="11">The sequence shown here is derived from an EMBL/GenBank/DDBJ whole genome shotgun (WGS) entry which is preliminary data.</text>
</comment>
<dbReference type="InterPro" id="IPR033121">
    <property type="entry name" value="PEPTIDASE_A1"/>
</dbReference>
<feature type="chain" id="PRO_5043640843" evidence="9">
    <location>
        <begin position="21"/>
        <end position="434"/>
    </location>
</feature>
<evidence type="ECO:0000256" key="9">
    <source>
        <dbReference type="SAM" id="SignalP"/>
    </source>
</evidence>
<dbReference type="PANTHER" id="PTHR47966">
    <property type="entry name" value="BETA-SITE APP-CLEAVING ENZYME, ISOFORM A-RELATED"/>
    <property type="match status" value="1"/>
</dbReference>
<dbReference type="PANTHER" id="PTHR47966:SF51">
    <property type="entry name" value="BETA-SITE APP-CLEAVING ENZYME, ISOFORM A-RELATED"/>
    <property type="match status" value="1"/>
</dbReference>
<evidence type="ECO:0000256" key="7">
    <source>
        <dbReference type="RuleBase" id="RU000454"/>
    </source>
</evidence>
<evidence type="ECO:0000313" key="12">
    <source>
        <dbReference type="Proteomes" id="UP000735302"/>
    </source>
</evidence>
<dbReference type="PROSITE" id="PS51767">
    <property type="entry name" value="PEPTIDASE_A1"/>
    <property type="match status" value="1"/>
</dbReference>
<keyword evidence="9" id="KW-0732">Signal</keyword>
<dbReference type="Gene3D" id="2.60.40.1960">
    <property type="match status" value="1"/>
</dbReference>
<organism evidence="11 12">
    <name type="scientific">Plakobranchus ocellatus</name>
    <dbReference type="NCBI Taxonomy" id="259542"/>
    <lineage>
        <taxon>Eukaryota</taxon>
        <taxon>Metazoa</taxon>
        <taxon>Spiralia</taxon>
        <taxon>Lophotrochozoa</taxon>
        <taxon>Mollusca</taxon>
        <taxon>Gastropoda</taxon>
        <taxon>Heterobranchia</taxon>
        <taxon>Euthyneura</taxon>
        <taxon>Panpulmonata</taxon>
        <taxon>Sacoglossa</taxon>
        <taxon>Placobranchoidea</taxon>
        <taxon>Plakobranchidae</taxon>
        <taxon>Plakobranchus</taxon>
    </lineage>
</organism>
<dbReference type="Pfam" id="PF00026">
    <property type="entry name" value="Asp"/>
    <property type="match status" value="1"/>
</dbReference>
<dbReference type="FunFam" id="2.40.70.10:FF:000115">
    <property type="entry name" value="Lysosomal aspartic protease"/>
    <property type="match status" value="1"/>
</dbReference>
<dbReference type="InterPro" id="IPR021109">
    <property type="entry name" value="Peptidase_aspartic_dom_sf"/>
</dbReference>
<feature type="compositionally biased region" description="Basic residues" evidence="8">
    <location>
        <begin position="75"/>
        <end position="90"/>
    </location>
</feature>
<evidence type="ECO:0000256" key="2">
    <source>
        <dbReference type="ARBA" id="ARBA00022670"/>
    </source>
</evidence>
<dbReference type="Gene3D" id="2.40.70.10">
    <property type="entry name" value="Acid Proteases"/>
    <property type="match status" value="2"/>
</dbReference>
<keyword evidence="6" id="KW-1015">Disulfide bond</keyword>
<dbReference type="GO" id="GO:0006508">
    <property type="term" value="P:proteolysis"/>
    <property type="evidence" value="ECO:0007669"/>
    <property type="project" value="UniProtKB-KW"/>
</dbReference>
<evidence type="ECO:0000256" key="6">
    <source>
        <dbReference type="PIRSR" id="PIRSR601461-2"/>
    </source>
</evidence>
<evidence type="ECO:0000256" key="4">
    <source>
        <dbReference type="ARBA" id="ARBA00022801"/>
    </source>
</evidence>
<feature type="signal peptide" evidence="9">
    <location>
        <begin position="1"/>
        <end position="20"/>
    </location>
</feature>
<dbReference type="GO" id="GO:0004190">
    <property type="term" value="F:aspartic-type endopeptidase activity"/>
    <property type="evidence" value="ECO:0007669"/>
    <property type="project" value="UniProtKB-KW"/>
</dbReference>
<dbReference type="InterPro" id="IPR001461">
    <property type="entry name" value="Aspartic_peptidase_A1"/>
</dbReference>
<dbReference type="PROSITE" id="PS51257">
    <property type="entry name" value="PROKAR_LIPOPROTEIN"/>
    <property type="match status" value="1"/>
</dbReference>
<keyword evidence="12" id="KW-1185">Reference proteome</keyword>
<feature type="active site" evidence="5">
    <location>
        <position position="313"/>
    </location>
</feature>
<evidence type="ECO:0000256" key="8">
    <source>
        <dbReference type="SAM" id="MobiDB-lite"/>
    </source>
</evidence>
<protein>
    <submittedName>
        <fullName evidence="11">Cathepsin d</fullName>
    </submittedName>
</protein>
<evidence type="ECO:0000256" key="1">
    <source>
        <dbReference type="ARBA" id="ARBA00007447"/>
    </source>
</evidence>
<evidence type="ECO:0000256" key="3">
    <source>
        <dbReference type="ARBA" id="ARBA00022750"/>
    </source>
</evidence>
<dbReference type="AlphaFoldDB" id="A0AAV4B8P8"/>
<dbReference type="InterPro" id="IPR001969">
    <property type="entry name" value="Aspartic_peptidase_AS"/>
</dbReference>
<evidence type="ECO:0000313" key="11">
    <source>
        <dbReference type="EMBL" id="GFO15497.1"/>
    </source>
</evidence>
<comment type="similarity">
    <text evidence="1 7">Belongs to the peptidase A1 family.</text>
</comment>
<gene>
    <name evidence="11" type="ORF">PoB_004200200</name>
</gene>
<keyword evidence="3 7" id="KW-0064">Aspartyl protease</keyword>
<name>A0AAV4B8P8_9GAST</name>
<feature type="compositionally biased region" description="Basic residues" evidence="8">
    <location>
        <begin position="47"/>
        <end position="67"/>
    </location>
</feature>
<feature type="region of interest" description="Disordered" evidence="8">
    <location>
        <begin position="40"/>
        <end position="90"/>
    </location>
</feature>
<dbReference type="EMBL" id="BLXT01004610">
    <property type="protein sequence ID" value="GFO15497.1"/>
    <property type="molecule type" value="Genomic_DNA"/>
</dbReference>
<sequence>MKTLFPAATLIVLALTLVSCGTSGVVNVALFRGTRPARTVRNSLRPLRPHQNSHRPLRSHQNSHRPLRPYQNSHRPLRSHQNSHRPLKPHQLKAFARDVRLTNHRNALYYGPISIGTPDKELNVTFDTGSSLTWVHSAHCPLQNILCPNQRRYDKTSSTTYRKNGKPFIVQYGSGGVAGLYSQDSITVADLTVQNQTFGEAILEPYNVFEDAPCSGIMGLGFPDIEEEPTVFDNMVSQEILPAPVFSFYLNRIETDSPDSVLTLGGTNSDFYTGEFTFVDISESDQWQFKMDRVQLFNRAGIVYPEGCGAVVDSGTSLIIGPEDQVDFLNRELGGSPIPEFPRMYSVDCSTVPYLPDIEFVVKGKELALSSKYYIVRMQLSEEEEPICMIGLISDEKMEELQAGFWVLGTLFMRAFYTQFDKGNSRIGFAKVIY</sequence>
<dbReference type="PRINTS" id="PR00792">
    <property type="entry name" value="PEPSIN"/>
</dbReference>
<dbReference type="SUPFAM" id="SSF50630">
    <property type="entry name" value="Acid proteases"/>
    <property type="match status" value="1"/>
</dbReference>
<reference evidence="11 12" key="1">
    <citation type="journal article" date="2021" name="Elife">
        <title>Chloroplast acquisition without the gene transfer in kleptoplastic sea slugs, Plakobranchus ocellatus.</title>
        <authorList>
            <person name="Maeda T."/>
            <person name="Takahashi S."/>
            <person name="Yoshida T."/>
            <person name="Shimamura S."/>
            <person name="Takaki Y."/>
            <person name="Nagai Y."/>
            <person name="Toyoda A."/>
            <person name="Suzuki Y."/>
            <person name="Arimoto A."/>
            <person name="Ishii H."/>
            <person name="Satoh N."/>
            <person name="Nishiyama T."/>
            <person name="Hasebe M."/>
            <person name="Maruyama T."/>
            <person name="Minagawa J."/>
            <person name="Obokata J."/>
            <person name="Shigenobu S."/>
        </authorList>
    </citation>
    <scope>NUCLEOTIDE SEQUENCE [LARGE SCALE GENOMIC DNA]</scope>
</reference>
<feature type="active site" evidence="5">
    <location>
        <position position="127"/>
    </location>
</feature>
<dbReference type="Proteomes" id="UP000735302">
    <property type="component" value="Unassembled WGS sequence"/>
</dbReference>
<dbReference type="PROSITE" id="PS00141">
    <property type="entry name" value="ASP_PROTEASE"/>
    <property type="match status" value="2"/>
</dbReference>
<feature type="domain" description="Peptidase A1" evidence="10">
    <location>
        <begin position="109"/>
        <end position="430"/>
    </location>
</feature>
<feature type="disulfide bond" evidence="6">
    <location>
        <begin position="349"/>
        <end position="388"/>
    </location>
</feature>
<proteinExistence type="inferred from homology"/>
<keyword evidence="4 7" id="KW-0378">Hydrolase</keyword>